<evidence type="ECO:0000259" key="3">
    <source>
        <dbReference type="Pfam" id="PF07859"/>
    </source>
</evidence>
<dbReference type="PANTHER" id="PTHR48081">
    <property type="entry name" value="AB HYDROLASE SUPERFAMILY PROTEIN C4A8.06C"/>
    <property type="match status" value="1"/>
</dbReference>
<keyword evidence="5" id="KW-1185">Reference proteome</keyword>
<feature type="chain" id="PRO_5005173352" evidence="2">
    <location>
        <begin position="23"/>
        <end position="275"/>
    </location>
</feature>
<dbReference type="InterPro" id="IPR050300">
    <property type="entry name" value="GDXG_lipolytic_enzyme"/>
</dbReference>
<sequence>MKRARMILTALLVAGTACVANAQKGISMNLWNNNAPNDNGDAQDTAKVWVYKPAKADNTGRCVVICPGGGYSHLAMEHEGHNWAPFFNNMGITAVVLKYRMPHGNCEVPIADAEEALKLVRRNAAAWGVKADQVGIMGFSAGGHLASTIATHSKGEARPDFQILFYPVITMMPDITHQGSHDNFLGKDAKKKDEKLYSNDAQVSRTTPRAIILLADDDRSVLPANGVNYYNELYRHDVPASLHVFPSGGHGFGIRESFKYHTEMELMLKAWLRSF</sequence>
<reference evidence="4 5" key="1">
    <citation type="submission" date="2015-01" db="EMBL/GenBank/DDBJ databases">
        <title>Comparative genomics of non-oral Prevotella species.</title>
        <authorList>
            <person name="Accetto T."/>
            <person name="Nograsek B."/>
            <person name="Avgustin G."/>
        </authorList>
    </citation>
    <scope>NUCLEOTIDE SEQUENCE [LARGE SCALE GENOMIC DNA]</scope>
    <source>
        <strain evidence="4 5">P5-119</strain>
    </source>
</reference>
<dbReference type="SUPFAM" id="SSF53474">
    <property type="entry name" value="alpha/beta-Hydrolases"/>
    <property type="match status" value="1"/>
</dbReference>
<dbReference type="STRING" id="1602171.ST44_02700"/>
<proteinExistence type="predicted"/>
<dbReference type="GO" id="GO:0045493">
    <property type="term" value="P:xylan catabolic process"/>
    <property type="evidence" value="ECO:0007669"/>
    <property type="project" value="UniProtKB-KW"/>
</dbReference>
<organism evidence="4 5">
    <name type="scientific">Prevotella pectinovora</name>
    <dbReference type="NCBI Taxonomy" id="1602169"/>
    <lineage>
        <taxon>Bacteria</taxon>
        <taxon>Pseudomonadati</taxon>
        <taxon>Bacteroidota</taxon>
        <taxon>Bacteroidia</taxon>
        <taxon>Bacteroidales</taxon>
        <taxon>Prevotellaceae</taxon>
        <taxon>Prevotella</taxon>
    </lineage>
</organism>
<evidence type="ECO:0000313" key="4">
    <source>
        <dbReference type="EMBL" id="KIP64137.1"/>
    </source>
</evidence>
<dbReference type="EMBL" id="JXQK01000031">
    <property type="protein sequence ID" value="KIP64137.1"/>
    <property type="molecule type" value="Genomic_DNA"/>
</dbReference>
<gene>
    <name evidence="4" type="ORF">ST44_02700</name>
</gene>
<dbReference type="GO" id="GO:0016798">
    <property type="term" value="F:hydrolase activity, acting on glycosyl bonds"/>
    <property type="evidence" value="ECO:0007669"/>
    <property type="project" value="UniProtKB-KW"/>
</dbReference>
<accession>A0A0D0HEN1</accession>
<keyword evidence="1 4" id="KW-0378">Hydrolase</keyword>
<protein>
    <submittedName>
        <fullName evidence="4">Xylanase</fullName>
    </submittedName>
</protein>
<dbReference type="Gene3D" id="3.40.50.1820">
    <property type="entry name" value="alpha/beta hydrolase"/>
    <property type="match status" value="1"/>
</dbReference>
<keyword evidence="4" id="KW-0326">Glycosidase</keyword>
<evidence type="ECO:0000256" key="2">
    <source>
        <dbReference type="SAM" id="SignalP"/>
    </source>
</evidence>
<dbReference type="InterPro" id="IPR029058">
    <property type="entry name" value="AB_hydrolase_fold"/>
</dbReference>
<keyword evidence="4" id="KW-0119">Carbohydrate metabolism</keyword>
<dbReference type="Proteomes" id="UP000032046">
    <property type="component" value="Unassembled WGS sequence"/>
</dbReference>
<dbReference type="RefSeq" id="WP_042517894.1">
    <property type="nucleotide sequence ID" value="NZ_JAXJLY010000093.1"/>
</dbReference>
<dbReference type="InterPro" id="IPR013094">
    <property type="entry name" value="AB_hydrolase_3"/>
</dbReference>
<evidence type="ECO:0000256" key="1">
    <source>
        <dbReference type="ARBA" id="ARBA00022801"/>
    </source>
</evidence>
<keyword evidence="4" id="KW-0624">Polysaccharide degradation</keyword>
<evidence type="ECO:0000313" key="5">
    <source>
        <dbReference type="Proteomes" id="UP000032046"/>
    </source>
</evidence>
<dbReference type="AlphaFoldDB" id="A0A0D0HEN1"/>
<keyword evidence="2" id="KW-0732">Signal</keyword>
<dbReference type="PANTHER" id="PTHR48081:SF6">
    <property type="entry name" value="PEPTIDASE S9 PROLYL OLIGOPEPTIDASE CATALYTIC DOMAIN-CONTAINING PROTEIN"/>
    <property type="match status" value="1"/>
</dbReference>
<name>A0A0D0HEN1_9BACT</name>
<dbReference type="PROSITE" id="PS51257">
    <property type="entry name" value="PROKAR_LIPOPROTEIN"/>
    <property type="match status" value="1"/>
</dbReference>
<feature type="domain" description="Alpha/beta hydrolase fold-3" evidence="3">
    <location>
        <begin position="68"/>
        <end position="252"/>
    </location>
</feature>
<keyword evidence="4" id="KW-0858">Xylan degradation</keyword>
<feature type="signal peptide" evidence="2">
    <location>
        <begin position="1"/>
        <end position="22"/>
    </location>
</feature>
<dbReference type="Pfam" id="PF07859">
    <property type="entry name" value="Abhydrolase_3"/>
    <property type="match status" value="1"/>
</dbReference>
<comment type="caution">
    <text evidence="4">The sequence shown here is derived from an EMBL/GenBank/DDBJ whole genome shotgun (WGS) entry which is preliminary data.</text>
</comment>